<name>A0A2P8D4J2_9BACT</name>
<dbReference type="Pfam" id="PF00313">
    <property type="entry name" value="CSD"/>
    <property type="match status" value="1"/>
</dbReference>
<evidence type="ECO:0000256" key="3">
    <source>
        <dbReference type="RuleBase" id="RU000408"/>
    </source>
</evidence>
<dbReference type="GO" id="GO:0005829">
    <property type="term" value="C:cytosol"/>
    <property type="evidence" value="ECO:0007669"/>
    <property type="project" value="UniProtKB-ARBA"/>
</dbReference>
<dbReference type="InterPro" id="IPR012156">
    <property type="entry name" value="Cold_shock_CspA"/>
</dbReference>
<gene>
    <name evidence="5" type="ORF">B0I18_104231</name>
</gene>
<dbReference type="SUPFAM" id="SSF50249">
    <property type="entry name" value="Nucleic acid-binding proteins"/>
    <property type="match status" value="1"/>
</dbReference>
<keyword evidence="2" id="KW-0963">Cytoplasm</keyword>
<protein>
    <submittedName>
        <fullName evidence="5">CspA family cold shock protein</fullName>
    </submittedName>
</protein>
<comment type="subcellular location">
    <subcellularLocation>
        <location evidence="1 3">Cytoplasm</location>
    </subcellularLocation>
</comment>
<evidence type="ECO:0000259" key="4">
    <source>
        <dbReference type="PROSITE" id="PS51857"/>
    </source>
</evidence>
<dbReference type="InterPro" id="IPR050181">
    <property type="entry name" value="Cold_shock_domain"/>
</dbReference>
<dbReference type="InterPro" id="IPR019844">
    <property type="entry name" value="CSD_CS"/>
</dbReference>
<dbReference type="InterPro" id="IPR011129">
    <property type="entry name" value="CSD"/>
</dbReference>
<dbReference type="SMART" id="SM00357">
    <property type="entry name" value="CSP"/>
    <property type="match status" value="1"/>
</dbReference>
<dbReference type="EMBL" id="PYGD01000004">
    <property type="protein sequence ID" value="PSK92133.1"/>
    <property type="molecule type" value="Genomic_DNA"/>
</dbReference>
<accession>A0A2P8D4J2</accession>
<dbReference type="AlphaFoldDB" id="A0A2P8D4J2"/>
<dbReference type="CDD" id="cd04458">
    <property type="entry name" value="CSP_CDS"/>
    <property type="match status" value="1"/>
</dbReference>
<dbReference type="PIRSF" id="PIRSF002599">
    <property type="entry name" value="Cold_shock_A"/>
    <property type="match status" value="1"/>
</dbReference>
<dbReference type="PROSITE" id="PS51857">
    <property type="entry name" value="CSD_2"/>
    <property type="match status" value="1"/>
</dbReference>
<evidence type="ECO:0000313" key="6">
    <source>
        <dbReference type="Proteomes" id="UP000240572"/>
    </source>
</evidence>
<dbReference type="Gene3D" id="2.40.50.140">
    <property type="entry name" value="Nucleic acid-binding proteins"/>
    <property type="match status" value="1"/>
</dbReference>
<reference evidence="5 6" key="1">
    <citation type="submission" date="2018-03" db="EMBL/GenBank/DDBJ databases">
        <title>Genomic Encyclopedia of Type Strains, Phase III (KMG-III): the genomes of soil and plant-associated and newly described type strains.</title>
        <authorList>
            <person name="Whitman W."/>
        </authorList>
    </citation>
    <scope>NUCLEOTIDE SEQUENCE [LARGE SCALE GENOMIC DNA]</scope>
    <source>
        <strain evidence="5 6">CGMCC 1.12700</strain>
    </source>
</reference>
<dbReference type="GO" id="GO:0003676">
    <property type="term" value="F:nucleic acid binding"/>
    <property type="evidence" value="ECO:0007669"/>
    <property type="project" value="InterPro"/>
</dbReference>
<dbReference type="Proteomes" id="UP000240572">
    <property type="component" value="Unassembled WGS sequence"/>
</dbReference>
<dbReference type="PROSITE" id="PS00352">
    <property type="entry name" value="CSD_1"/>
    <property type="match status" value="1"/>
</dbReference>
<proteinExistence type="predicted"/>
<keyword evidence="6" id="KW-1185">Reference proteome</keyword>
<evidence type="ECO:0000313" key="5">
    <source>
        <dbReference type="EMBL" id="PSK92133.1"/>
    </source>
</evidence>
<dbReference type="InterPro" id="IPR012340">
    <property type="entry name" value="NA-bd_OB-fold"/>
</dbReference>
<evidence type="ECO:0000256" key="2">
    <source>
        <dbReference type="ARBA" id="ARBA00022490"/>
    </source>
</evidence>
<sequence>MHFINFYFFKMQEGTVKFFNVTKGFGFITPNDGSQDVFVHISDLAGEIREHDKVSYEVRNGKKGLNAVNVVVL</sequence>
<dbReference type="PANTHER" id="PTHR11544">
    <property type="entry name" value="COLD SHOCK DOMAIN CONTAINING PROTEINS"/>
    <property type="match status" value="1"/>
</dbReference>
<organism evidence="5 6">
    <name type="scientific">Taibaiella chishuiensis</name>
    <dbReference type="NCBI Taxonomy" id="1434707"/>
    <lineage>
        <taxon>Bacteria</taxon>
        <taxon>Pseudomonadati</taxon>
        <taxon>Bacteroidota</taxon>
        <taxon>Chitinophagia</taxon>
        <taxon>Chitinophagales</taxon>
        <taxon>Chitinophagaceae</taxon>
        <taxon>Taibaiella</taxon>
    </lineage>
</organism>
<dbReference type="PRINTS" id="PR00050">
    <property type="entry name" value="COLDSHOCK"/>
</dbReference>
<evidence type="ECO:0000256" key="1">
    <source>
        <dbReference type="ARBA" id="ARBA00004496"/>
    </source>
</evidence>
<comment type="caution">
    <text evidence="5">The sequence shown here is derived from an EMBL/GenBank/DDBJ whole genome shotgun (WGS) entry which is preliminary data.</text>
</comment>
<dbReference type="InterPro" id="IPR002059">
    <property type="entry name" value="CSP_DNA-bd"/>
</dbReference>
<feature type="domain" description="CSD" evidence="4">
    <location>
        <begin position="11"/>
        <end position="72"/>
    </location>
</feature>